<feature type="domain" description="Protein kinase" evidence="2">
    <location>
        <begin position="130"/>
        <end position="439"/>
    </location>
</feature>
<dbReference type="Pfam" id="PF03109">
    <property type="entry name" value="ABC1"/>
    <property type="match status" value="1"/>
</dbReference>
<keyword evidence="1" id="KW-1133">Transmembrane helix</keyword>
<dbReference type="GeneID" id="88358838"/>
<proteinExistence type="predicted"/>
<accession>A0A291RK15</accession>
<dbReference type="RefSeq" id="WP_098694583.1">
    <property type="nucleotide sequence ID" value="NZ_CP023778.1"/>
</dbReference>
<dbReference type="InterPro" id="IPR000719">
    <property type="entry name" value="Prot_kinase_dom"/>
</dbReference>
<evidence type="ECO:0000256" key="1">
    <source>
        <dbReference type="SAM" id="Phobius"/>
    </source>
</evidence>
<keyword evidence="1" id="KW-0472">Membrane</keyword>
<dbReference type="AlphaFoldDB" id="A0A291RK15"/>
<dbReference type="KEGG" id="ntp:CRH09_15780"/>
<dbReference type="InterPro" id="IPR004147">
    <property type="entry name" value="ABC1_dom"/>
</dbReference>
<dbReference type="GO" id="GO:0005524">
    <property type="term" value="F:ATP binding"/>
    <property type="evidence" value="ECO:0007669"/>
    <property type="project" value="InterPro"/>
</dbReference>
<evidence type="ECO:0000313" key="4">
    <source>
        <dbReference type="Proteomes" id="UP000221961"/>
    </source>
</evidence>
<dbReference type="PANTHER" id="PTHR45890">
    <property type="entry name" value="AARF DOMAIN CONTAINING KINASE 2 (PREDICTED)"/>
    <property type="match status" value="1"/>
</dbReference>
<dbReference type="InterPro" id="IPR011009">
    <property type="entry name" value="Kinase-like_dom_sf"/>
</dbReference>
<gene>
    <name evidence="3" type="ORF">CRH09_15780</name>
</gene>
<dbReference type="GO" id="GO:0004672">
    <property type="term" value="F:protein kinase activity"/>
    <property type="evidence" value="ECO:0007669"/>
    <property type="project" value="InterPro"/>
</dbReference>
<dbReference type="PANTHER" id="PTHR45890:SF1">
    <property type="entry name" value="AARF DOMAIN CONTAINING KINASE 2"/>
    <property type="match status" value="1"/>
</dbReference>
<reference evidence="3 4" key="1">
    <citation type="submission" date="2017-10" db="EMBL/GenBank/DDBJ databases">
        <title>Comparative genomics between pathogenic Norcardia.</title>
        <authorList>
            <person name="Zeng L."/>
        </authorList>
    </citation>
    <scope>NUCLEOTIDE SEQUENCE [LARGE SCALE GENOMIC DNA]</scope>
    <source>
        <strain evidence="3 4">NC_YFY_NT001</strain>
    </source>
</reference>
<evidence type="ECO:0000313" key="3">
    <source>
        <dbReference type="EMBL" id="ATL67442.1"/>
    </source>
</evidence>
<dbReference type="PROSITE" id="PS50011">
    <property type="entry name" value="PROTEIN_KINASE_DOM"/>
    <property type="match status" value="1"/>
</dbReference>
<dbReference type="SUPFAM" id="SSF56112">
    <property type="entry name" value="Protein kinase-like (PK-like)"/>
    <property type="match status" value="1"/>
</dbReference>
<dbReference type="CDD" id="cd05121">
    <property type="entry name" value="ABC1_ADCK3-like"/>
    <property type="match status" value="1"/>
</dbReference>
<sequence length="439" mass="48281">MSADMTRLDIALLTPAVIRTRPRTFLRALVVLALVSGHLLVTGPALLVAAFGGRERMAATLRGRARRLLVGLGASYIKGAQLLSTRRDVLSENWCDALAELHDQVPPMPARTARRILRVAYPAGEISAERVDWGSVASGSIACVYRAELPDGSSVAIKIRRPGVQARIQDDFALMRAGARLMQHLPPLRRLPAVAMVTQIGEAVARQADFELERDALHALRKNLADVDYLRIPEPVDALCRPGVLAMEFMSGLHRLTAEEETPELAERVLTCVYRMLFLDGLVHCDMHPGNLYLLPDGRIVLLDAGFVVRLRPNVRGLFAEFFLAMTHGDGERAAAVVFRSAAEVAADADLDAFRAEMVELIADSSRKQSGEFSLVAFAARLFDLQRRHGLFVTPEFVFPLLALLVLEGRIKELDSEADFQFTAMPVLAKALQAGYLQM</sequence>
<organism evidence="3 4">
    <name type="scientific">Nocardia terpenica</name>
    <dbReference type="NCBI Taxonomy" id="455432"/>
    <lineage>
        <taxon>Bacteria</taxon>
        <taxon>Bacillati</taxon>
        <taxon>Actinomycetota</taxon>
        <taxon>Actinomycetes</taxon>
        <taxon>Mycobacteriales</taxon>
        <taxon>Nocardiaceae</taxon>
        <taxon>Nocardia</taxon>
    </lineage>
</organism>
<name>A0A291RK15_9NOCA</name>
<dbReference type="Proteomes" id="UP000221961">
    <property type="component" value="Chromosome"/>
</dbReference>
<protein>
    <recommendedName>
        <fullName evidence="2">Protein kinase domain-containing protein</fullName>
    </recommendedName>
</protein>
<feature type="transmembrane region" description="Helical" evidence="1">
    <location>
        <begin position="28"/>
        <end position="52"/>
    </location>
</feature>
<dbReference type="InterPro" id="IPR052402">
    <property type="entry name" value="ADCK_kinase"/>
</dbReference>
<dbReference type="EMBL" id="CP023778">
    <property type="protein sequence ID" value="ATL67442.1"/>
    <property type="molecule type" value="Genomic_DNA"/>
</dbReference>
<evidence type="ECO:0000259" key="2">
    <source>
        <dbReference type="PROSITE" id="PS50011"/>
    </source>
</evidence>
<keyword evidence="1" id="KW-0812">Transmembrane</keyword>